<feature type="domain" description="DUF6777" evidence="2">
    <location>
        <begin position="168"/>
        <end position="329"/>
    </location>
</feature>
<feature type="compositionally biased region" description="Low complexity" evidence="1">
    <location>
        <begin position="1"/>
        <end position="11"/>
    </location>
</feature>
<proteinExistence type="predicted"/>
<evidence type="ECO:0000259" key="2">
    <source>
        <dbReference type="Pfam" id="PF20568"/>
    </source>
</evidence>
<feature type="compositionally biased region" description="Low complexity" evidence="1">
    <location>
        <begin position="372"/>
        <end position="401"/>
    </location>
</feature>
<evidence type="ECO:0000313" key="4">
    <source>
        <dbReference type="Proteomes" id="UP000677413"/>
    </source>
</evidence>
<feature type="region of interest" description="Disordered" evidence="1">
    <location>
        <begin position="1"/>
        <end position="85"/>
    </location>
</feature>
<feature type="compositionally biased region" description="Gly residues" evidence="1">
    <location>
        <begin position="40"/>
        <end position="80"/>
    </location>
</feature>
<dbReference type="InterPro" id="IPR046704">
    <property type="entry name" value="DUF6777"/>
</dbReference>
<gene>
    <name evidence="3" type="ORF">J8N05_44760</name>
</gene>
<sequence>MSVEPPSSGRPTGPPSGPLSGPTRPNPVPPPDGRVPTGSSTGGPGEWGGAGAGGGGQGGGSGGGPGDGGSSGPSGPGAGQGPERPWWKSVPRVALIAAAVVVAVVLAVVLTRPDGTTTAKSSDGEVFLQAAGKSGPDPFTGSTARDGSTAPVTPSPTDTSGSANVTRGVDGSAPGLYGGTRDRGSCDVEKQISALDRAPDKKQAFAKVLDLKTSAVPAYLRSLTPVQLRMDTRVTNHGYRDGGATSYQAVLQAGTAVLVDDRGVPRVRCACGNPLLPPVALKTTPRTTGDSWPSYRPSDVVVVSPSTQVVDIFVIFDADSGDWFTRHQGDTGGKDRRTDPPAHQPSPSMSSPPPSSDSPSPCVSVGDGATVPPGGSASPCPSTSSSPATPSSPSEESGSPSSAPPAPDSSEPAPDDASGTTTESAASHGVPESAATSPGL</sequence>
<keyword evidence="4" id="KW-1185">Reference proteome</keyword>
<organism evidence="3 4">
    <name type="scientific">Streptomyces liliiviolaceus</name>
    <dbReference type="NCBI Taxonomy" id="2823109"/>
    <lineage>
        <taxon>Bacteria</taxon>
        <taxon>Bacillati</taxon>
        <taxon>Actinomycetota</taxon>
        <taxon>Actinomycetes</taxon>
        <taxon>Kitasatosporales</taxon>
        <taxon>Streptomycetaceae</taxon>
        <taxon>Streptomyces</taxon>
    </lineage>
</organism>
<evidence type="ECO:0000313" key="3">
    <source>
        <dbReference type="EMBL" id="MBQ0855285.1"/>
    </source>
</evidence>
<protein>
    <recommendedName>
        <fullName evidence="2">DUF6777 domain-containing protein</fullName>
    </recommendedName>
</protein>
<feature type="region of interest" description="Disordered" evidence="1">
    <location>
        <begin position="129"/>
        <end position="184"/>
    </location>
</feature>
<dbReference type="RefSeq" id="WP_210893561.1">
    <property type="nucleotide sequence ID" value="NZ_JAGPYQ010000002.1"/>
</dbReference>
<feature type="region of interest" description="Disordered" evidence="1">
    <location>
        <begin position="322"/>
        <end position="440"/>
    </location>
</feature>
<name>A0A940Y9W5_9ACTN</name>
<feature type="compositionally biased region" description="Basic and acidic residues" evidence="1">
    <location>
        <begin position="324"/>
        <end position="340"/>
    </location>
</feature>
<feature type="compositionally biased region" description="Pro residues" evidence="1">
    <location>
        <begin position="24"/>
        <end position="33"/>
    </location>
</feature>
<feature type="compositionally biased region" description="Polar residues" evidence="1">
    <location>
        <begin position="140"/>
        <end position="165"/>
    </location>
</feature>
<comment type="caution">
    <text evidence="3">The sequence shown here is derived from an EMBL/GenBank/DDBJ whole genome shotgun (WGS) entry which is preliminary data.</text>
</comment>
<reference evidence="3 4" key="1">
    <citation type="submission" date="2021-04" db="EMBL/GenBank/DDBJ databases">
        <authorList>
            <person name="Tang X."/>
            <person name="Zhou X."/>
            <person name="Chen X."/>
            <person name="Cernava T."/>
            <person name="Zhang C."/>
        </authorList>
    </citation>
    <scope>NUCLEOTIDE SEQUENCE [LARGE SCALE GENOMIC DNA]</scope>
    <source>
        <strain evidence="3 4">BH-SS-21</strain>
    </source>
</reference>
<dbReference type="Pfam" id="PF20568">
    <property type="entry name" value="DUF6777"/>
    <property type="match status" value="1"/>
</dbReference>
<dbReference type="EMBL" id="JAGPYQ010000002">
    <property type="protein sequence ID" value="MBQ0855285.1"/>
    <property type="molecule type" value="Genomic_DNA"/>
</dbReference>
<dbReference type="AlphaFoldDB" id="A0A940Y9W5"/>
<feature type="compositionally biased region" description="Low complexity" evidence="1">
    <location>
        <begin position="408"/>
        <end position="418"/>
    </location>
</feature>
<accession>A0A940Y9W5</accession>
<dbReference type="Proteomes" id="UP000677413">
    <property type="component" value="Unassembled WGS sequence"/>
</dbReference>
<evidence type="ECO:0000256" key="1">
    <source>
        <dbReference type="SAM" id="MobiDB-lite"/>
    </source>
</evidence>